<name>A0ABQ7ZBT0_BRANA</name>
<dbReference type="InterPro" id="IPR023214">
    <property type="entry name" value="HAD_sf"/>
</dbReference>
<evidence type="ECO:0000313" key="3">
    <source>
        <dbReference type="Proteomes" id="UP000824890"/>
    </source>
</evidence>
<keyword evidence="3" id="KW-1185">Reference proteome</keyword>
<proteinExistence type="inferred from homology"/>
<dbReference type="CDD" id="cd03788">
    <property type="entry name" value="GT20_TPS"/>
    <property type="match status" value="2"/>
</dbReference>
<dbReference type="InterPro" id="IPR001830">
    <property type="entry name" value="Glyco_trans_20"/>
</dbReference>
<dbReference type="Pfam" id="PF00982">
    <property type="entry name" value="Glyco_transf_20"/>
    <property type="match status" value="3"/>
</dbReference>
<comment type="similarity">
    <text evidence="1">In the N-terminal section; belongs to the glycosyltransferase 20 family.</text>
</comment>
<comment type="caution">
    <text evidence="2">The sequence shown here is derived from an EMBL/GenBank/DDBJ whole genome shotgun (WGS) entry which is preliminary data.</text>
</comment>
<dbReference type="Proteomes" id="UP000824890">
    <property type="component" value="Unassembled WGS sequence"/>
</dbReference>
<dbReference type="EMBL" id="JAGKQM010000015">
    <property type="protein sequence ID" value="KAH0877700.1"/>
    <property type="molecule type" value="Genomic_DNA"/>
</dbReference>
<dbReference type="Gene3D" id="3.30.70.1020">
    <property type="entry name" value="Trehalose-6-phosphate phosphatase related protein, domain 2"/>
    <property type="match status" value="2"/>
</dbReference>
<dbReference type="PANTHER" id="PTHR10788">
    <property type="entry name" value="TREHALOSE-6-PHOSPHATE SYNTHASE"/>
    <property type="match status" value="1"/>
</dbReference>
<sequence>MICLYLFMKEPMVSYDESCSKRQRLLVVANRLPVSAKRTGENSWSLEMSPGGLVSGLLGVAAEFETKWVGWPGVDVYDVVGKNALSKSLADMKCIPVFLEEVFDQYYNGYCNGILWPILHHMGLPQEDHNDTNKTYQTQYDAYKKANRKFLDVIIENYEEGDIVWIHDYHLLFLPQYLKEYNNKIKIGWFLHSPFPSSEVFKTLPSRSELLRSVLTADLLGFHTYDFASHFVRTCTRILGVEGTHEGIVDHGKVTRVAVFPIGIDPNRFIKACELPEVRQQMTELKKRFAGKRVILGVDRLDMIKGIPQKFLGFEKFLEENMDWRDKVVLVQIAVPTRNNIKSSKVKFMDSLDALTVVLVLSLLFQFITWIVLLTSTSYVHFTRLLFAGAAQSLGAGAILVNPWDVTEVSSAIKEALNMPAEERDERHRLNFQYVKTHSAKKWGDDFISELHDTFTESDMKIKKIPVGLPQQDVIQRYSKSNNRLLILGFFGTLTEPMNNQNEELDLKLNPELKGTLKALCNDPKTTVVVLSRSGKNILDKIFGEYNIWLAAENGMFLRDTTGEWVTNIPENMNLDWVDGTKNVFKYFTDRTPRSFFEASETSLVWNYENADVEFGRAQARDLLQYLWAGPISNASVDVVRGNHSVEVHAVGETKGVAVGRIWEEIVRKKSMTTPVDYVFCSGYFLEKDEDIYTFFKPEVKKNLLSNVLDLKKGNYFSVAIGQAHTKARHVVDSSHDVVDLLHKLAVADTTTSDSFSESEDYQTRNANADWKPWINYVKIRELAVGDTEPKMMSYGERPRLLVVANRLPVSSKKTGENSWSMEMSPGGKFNLLGGVTDQYDTKWVGWPGFDVYNEVEKTALSKSLAQMNCIPVFLNEVFDQYYNGYSNGIIWPILHHMGLPIECHHDANKTFQTQYDAYKKANRMFLDVVIENYEEGDTIWCQDYHLMFLPQYLKEYNNKIKVGWFLHSPFPSSEVYKTLPSRSELLRSVLRADLLGFHTYDFARHFVSTCTQILGVEGTDEGVVDQGRLTRVVVLPMGIDPDRFISTSKLPEVIQQMNELKEKFFGKKVILGVDRLDMIKGIPQKYLGFEKFLEENPDWRNKVVLVQIAVPTRDAVPEYQKVRDQVHGLVGRINGRFGSISSLPVHHMDCSVPSNYLCALYATADVLLVTSLRDGLNLVSHEFVACQESKKGVLILSEFAGAGQSLGAGALLVNPWNVTEVSSAIKEALTMPAEERDERHRVNFQYVITNSAEKWGGDFLSELNDAFAESEMKIRSIPHELPQRDMIQRYSQSNHRLIVLGFCGTLTEPMNSQNEELDLKLNPKLKGTLKALCNDPKTTVVVLSRSGRNILDKVFGEYKIWLAAENGMLLRDPTGEWVTNMPENMNLDWVNGVKNVFKYFTDRTPRSFFEANETSLVWNHEYADVKFGKTQARDMLQHLWAGPISKASVDVVRGNHSVEVHAMSETKGAAIGRILEEMMHKISMTTPIDYVFCSGYLLEKDEDIYTFFESEINQISPNVLDLKKENYFSVAIGQTRSKARYVIDSSQDVVDLLHKLAIADTTTMANTVSDSELHQRLAMETRI</sequence>
<dbReference type="PANTHER" id="PTHR10788:SF83">
    <property type="entry name" value="ALPHA,ALPHA-TREHALOSE-PHOSPHATE SYNTHASE [UDP-FORMING] 3-RELATED"/>
    <property type="match status" value="1"/>
</dbReference>
<dbReference type="SUPFAM" id="SSF56784">
    <property type="entry name" value="HAD-like"/>
    <property type="match status" value="2"/>
</dbReference>
<evidence type="ECO:0008006" key="4">
    <source>
        <dbReference type="Google" id="ProtNLM"/>
    </source>
</evidence>
<organism evidence="2 3">
    <name type="scientific">Brassica napus</name>
    <name type="common">Rape</name>
    <dbReference type="NCBI Taxonomy" id="3708"/>
    <lineage>
        <taxon>Eukaryota</taxon>
        <taxon>Viridiplantae</taxon>
        <taxon>Streptophyta</taxon>
        <taxon>Embryophyta</taxon>
        <taxon>Tracheophyta</taxon>
        <taxon>Spermatophyta</taxon>
        <taxon>Magnoliopsida</taxon>
        <taxon>eudicotyledons</taxon>
        <taxon>Gunneridae</taxon>
        <taxon>Pentapetalae</taxon>
        <taxon>rosids</taxon>
        <taxon>malvids</taxon>
        <taxon>Brassicales</taxon>
        <taxon>Brassicaceae</taxon>
        <taxon>Brassiceae</taxon>
        <taxon>Brassica</taxon>
    </lineage>
</organism>
<reference evidence="2 3" key="1">
    <citation type="submission" date="2021-05" db="EMBL/GenBank/DDBJ databases">
        <title>Genome Assembly of Synthetic Allotetraploid Brassica napus Reveals Homoeologous Exchanges between Subgenomes.</title>
        <authorList>
            <person name="Davis J.T."/>
        </authorList>
    </citation>
    <scope>NUCLEOTIDE SEQUENCE [LARGE SCALE GENOMIC DNA]</scope>
    <source>
        <strain evidence="3">cv. Da-Ae</strain>
        <tissue evidence="2">Seedling</tissue>
    </source>
</reference>
<dbReference type="InterPro" id="IPR003337">
    <property type="entry name" value="Trehalose_PPase"/>
</dbReference>
<dbReference type="Gene3D" id="3.40.50.2000">
    <property type="entry name" value="Glycogen Phosphorylase B"/>
    <property type="match status" value="5"/>
</dbReference>
<dbReference type="InterPro" id="IPR036412">
    <property type="entry name" value="HAD-like_sf"/>
</dbReference>
<dbReference type="SUPFAM" id="SSF53756">
    <property type="entry name" value="UDP-Glycosyltransferase/glycogen phosphorylase"/>
    <property type="match status" value="2"/>
</dbReference>
<dbReference type="Gene3D" id="3.40.50.1000">
    <property type="entry name" value="HAD superfamily/HAD-like"/>
    <property type="match status" value="2"/>
</dbReference>
<protein>
    <recommendedName>
        <fullName evidence="4">Alpha,alpha-trehalose-phosphate synthase (UDP-forming)</fullName>
    </recommendedName>
</protein>
<accession>A0ABQ7ZBT0</accession>
<evidence type="ECO:0000256" key="1">
    <source>
        <dbReference type="ARBA" id="ARBA00005409"/>
    </source>
</evidence>
<dbReference type="NCBIfam" id="NF011071">
    <property type="entry name" value="PRK14501.1"/>
    <property type="match status" value="1"/>
</dbReference>
<dbReference type="CDD" id="cd01627">
    <property type="entry name" value="HAD_TPP"/>
    <property type="match status" value="2"/>
</dbReference>
<gene>
    <name evidence="2" type="ORF">HID58_065094</name>
</gene>
<evidence type="ECO:0000313" key="2">
    <source>
        <dbReference type="EMBL" id="KAH0877700.1"/>
    </source>
</evidence>
<dbReference type="Pfam" id="PF02358">
    <property type="entry name" value="Trehalose_PPase"/>
    <property type="match status" value="2"/>
</dbReference>